<sequence length="142" mass="16513">MAVESRETLSLIEPFKGKLNIIRIRNQLINSKFTIIDIFELEKYHFIFTSSLCLPTNHEVTYGFEFALFNQTIQVVGEIKLVSNNDNEYVYKAIIKTDEETNTEASSFINHLAVTQNKKYEKLIKSYTQDNYLSENTLDLIC</sequence>
<keyword evidence="2" id="KW-1185">Reference proteome</keyword>
<organism evidence="1 2">
    <name type="scientific">Paenibacillus marchantiophytorum</name>
    <dbReference type="NCBI Taxonomy" id="1619310"/>
    <lineage>
        <taxon>Bacteria</taxon>
        <taxon>Bacillati</taxon>
        <taxon>Bacillota</taxon>
        <taxon>Bacilli</taxon>
        <taxon>Bacillales</taxon>
        <taxon>Paenibacillaceae</taxon>
        <taxon>Paenibacillus</taxon>
    </lineage>
</organism>
<comment type="caution">
    <text evidence="1">The sequence shown here is derived from an EMBL/GenBank/DDBJ whole genome shotgun (WGS) entry which is preliminary data.</text>
</comment>
<gene>
    <name evidence="1" type="ORF">GCM10008018_15100</name>
</gene>
<dbReference type="EMBL" id="BMHE01000005">
    <property type="protein sequence ID" value="GGI46033.1"/>
    <property type="molecule type" value="Genomic_DNA"/>
</dbReference>
<evidence type="ECO:0000313" key="1">
    <source>
        <dbReference type="EMBL" id="GGI46033.1"/>
    </source>
</evidence>
<name>A0ABQ2BTL1_9BACL</name>
<accession>A0ABQ2BTL1</accession>
<dbReference type="RefSeq" id="WP_189009867.1">
    <property type="nucleotide sequence ID" value="NZ_BMHE01000005.1"/>
</dbReference>
<evidence type="ECO:0000313" key="2">
    <source>
        <dbReference type="Proteomes" id="UP000615455"/>
    </source>
</evidence>
<protein>
    <submittedName>
        <fullName evidence="1">Uncharacterized protein</fullName>
    </submittedName>
</protein>
<dbReference type="Proteomes" id="UP000615455">
    <property type="component" value="Unassembled WGS sequence"/>
</dbReference>
<reference evidence="2" key="1">
    <citation type="journal article" date="2019" name="Int. J. Syst. Evol. Microbiol.">
        <title>The Global Catalogue of Microorganisms (GCM) 10K type strain sequencing project: providing services to taxonomists for standard genome sequencing and annotation.</title>
        <authorList>
            <consortium name="The Broad Institute Genomics Platform"/>
            <consortium name="The Broad Institute Genome Sequencing Center for Infectious Disease"/>
            <person name="Wu L."/>
            <person name="Ma J."/>
        </authorList>
    </citation>
    <scope>NUCLEOTIDE SEQUENCE [LARGE SCALE GENOMIC DNA]</scope>
    <source>
        <strain evidence="2">CGMCC 1.15043</strain>
    </source>
</reference>
<proteinExistence type="predicted"/>